<dbReference type="EMBL" id="CM046130">
    <property type="protein sequence ID" value="KAI8431746.1"/>
    <property type="molecule type" value="Genomic_DNA"/>
</dbReference>
<protein>
    <submittedName>
        <fullName evidence="1">Uncharacterized protein</fullName>
    </submittedName>
</protein>
<comment type="caution">
    <text evidence="1">The sequence shown here is derived from an EMBL/GenBank/DDBJ whole genome shotgun (WGS) entry which is preliminary data.</text>
</comment>
<gene>
    <name evidence="1" type="ORF">MSG28_016185</name>
</gene>
<evidence type="ECO:0000313" key="1">
    <source>
        <dbReference type="EMBL" id="KAI8431746.1"/>
    </source>
</evidence>
<reference evidence="1 2" key="1">
    <citation type="journal article" date="2022" name="Genome Biol. Evol.">
        <title>The Spruce Budworm Genome: Reconstructing the Evolutionary History of Antifreeze Proteins.</title>
        <authorList>
            <person name="Beliveau C."/>
            <person name="Gagne P."/>
            <person name="Picq S."/>
            <person name="Vernygora O."/>
            <person name="Keeling C.I."/>
            <person name="Pinkney K."/>
            <person name="Doucet D."/>
            <person name="Wen F."/>
            <person name="Johnston J.S."/>
            <person name="Maaroufi H."/>
            <person name="Boyle B."/>
            <person name="Laroche J."/>
            <person name="Dewar K."/>
            <person name="Juretic N."/>
            <person name="Blackburn G."/>
            <person name="Nisole A."/>
            <person name="Brunet B."/>
            <person name="Brandao M."/>
            <person name="Lumley L."/>
            <person name="Duan J."/>
            <person name="Quan G."/>
            <person name="Lucarotti C.J."/>
            <person name="Roe A.D."/>
            <person name="Sperling F.A.H."/>
            <person name="Levesque R.C."/>
            <person name="Cusson M."/>
        </authorList>
    </citation>
    <scope>NUCLEOTIDE SEQUENCE [LARGE SCALE GENOMIC DNA]</scope>
    <source>
        <strain evidence="1">Glfc:IPQL:Cfum</strain>
    </source>
</reference>
<accession>A0ACC0K6S8</accession>
<keyword evidence="2" id="KW-1185">Reference proteome</keyword>
<proteinExistence type="predicted"/>
<organism evidence="1 2">
    <name type="scientific">Choristoneura fumiferana</name>
    <name type="common">Spruce budworm moth</name>
    <name type="synonym">Archips fumiferana</name>
    <dbReference type="NCBI Taxonomy" id="7141"/>
    <lineage>
        <taxon>Eukaryota</taxon>
        <taxon>Metazoa</taxon>
        <taxon>Ecdysozoa</taxon>
        <taxon>Arthropoda</taxon>
        <taxon>Hexapoda</taxon>
        <taxon>Insecta</taxon>
        <taxon>Pterygota</taxon>
        <taxon>Neoptera</taxon>
        <taxon>Endopterygota</taxon>
        <taxon>Lepidoptera</taxon>
        <taxon>Glossata</taxon>
        <taxon>Ditrysia</taxon>
        <taxon>Tortricoidea</taxon>
        <taxon>Tortricidae</taxon>
        <taxon>Tortricinae</taxon>
        <taxon>Choristoneura</taxon>
    </lineage>
</organism>
<dbReference type="Proteomes" id="UP001064048">
    <property type="component" value="Chromosome 30"/>
</dbReference>
<name>A0ACC0K6S8_CHOFU</name>
<evidence type="ECO:0000313" key="2">
    <source>
        <dbReference type="Proteomes" id="UP001064048"/>
    </source>
</evidence>
<sequence length="246" mass="27204">MLPVLLFNNMEGSSNSLNNNANSSFGHSYEDSVILNSVRSRKKVSETASCPVCSCTIRQGELESHLNLELERLFKLSNGGSKRKLSVTSSGSNLNPLPGSSTEEVPDDQEIDVSGCTGSDVYQWCGEWRVRASALTAEAAHGAVCVRRASNDQALAQITPVEERQTDEPTRIQALKERIRDLEKKQNSASEAKCLICLGCYTSPTVSIQCWHVYCEVCWLESLRAKKICPQCNAITTAQHLRRIYM</sequence>